<dbReference type="AlphaFoldDB" id="A0A0G4HK70"/>
<feature type="chain" id="PRO_5005191909" evidence="1">
    <location>
        <begin position="18"/>
        <end position="156"/>
    </location>
</feature>
<dbReference type="VEuPathDB" id="CryptoDB:Cvel_28501"/>
<accession>A0A0G4HK70</accession>
<dbReference type="Gene3D" id="3.30.420.40">
    <property type="match status" value="1"/>
</dbReference>
<feature type="signal peptide" evidence="1">
    <location>
        <begin position="1"/>
        <end position="17"/>
    </location>
</feature>
<sequence>MLDAMRILTFLCAPALALSVAALKPRPSAQSLSASRDVPSLTQSWQQYTMVVDFFRDGGLDGVAVAGFQTDLVKLTKPRAVFSSIVGRPRHQGVMVGMGQKDVYIRNEAREKSGDLEVKALAPRGVIEELSLLGDVLPYVYKKLEANGEENPLVSR</sequence>
<dbReference type="PhylomeDB" id="A0A0G4HK70"/>
<protein>
    <submittedName>
        <fullName evidence="2">Uncharacterized protein</fullName>
    </submittedName>
</protein>
<gene>
    <name evidence="2" type="ORF">Cvel_28501</name>
</gene>
<organism evidence="2">
    <name type="scientific">Chromera velia CCMP2878</name>
    <dbReference type="NCBI Taxonomy" id="1169474"/>
    <lineage>
        <taxon>Eukaryota</taxon>
        <taxon>Sar</taxon>
        <taxon>Alveolata</taxon>
        <taxon>Colpodellida</taxon>
        <taxon>Chromeraceae</taxon>
        <taxon>Chromera</taxon>
    </lineage>
</organism>
<dbReference type="EMBL" id="CDMZ01002983">
    <property type="protein sequence ID" value="CEM44661.1"/>
    <property type="molecule type" value="Genomic_DNA"/>
</dbReference>
<evidence type="ECO:0000256" key="1">
    <source>
        <dbReference type="SAM" id="SignalP"/>
    </source>
</evidence>
<name>A0A0G4HK70_9ALVE</name>
<proteinExistence type="predicted"/>
<keyword evidence="1" id="KW-0732">Signal</keyword>
<dbReference type="InterPro" id="IPR043129">
    <property type="entry name" value="ATPase_NBD"/>
</dbReference>
<dbReference type="SUPFAM" id="SSF53067">
    <property type="entry name" value="Actin-like ATPase domain"/>
    <property type="match status" value="1"/>
</dbReference>
<evidence type="ECO:0000313" key="2">
    <source>
        <dbReference type="EMBL" id="CEM44661.1"/>
    </source>
</evidence>
<reference evidence="2" key="1">
    <citation type="submission" date="2014-11" db="EMBL/GenBank/DDBJ databases">
        <authorList>
            <person name="Otto D Thomas"/>
            <person name="Naeem Raeece"/>
        </authorList>
    </citation>
    <scope>NUCLEOTIDE SEQUENCE</scope>
</reference>